<accession>A0AAP3BDR9</accession>
<reference evidence="1" key="1">
    <citation type="submission" date="2022-11" db="EMBL/GenBank/DDBJ databases">
        <title>Genomic repertoires linked with pathogenic potency of arthritogenic Prevotella copri isolated from the gut of rheumatoid arthritis patients.</title>
        <authorList>
            <person name="Nii T."/>
            <person name="Maeda Y."/>
            <person name="Motooka D."/>
            <person name="Naito M."/>
            <person name="Matsumoto Y."/>
            <person name="Ogawa T."/>
            <person name="Oguro-Igashira E."/>
            <person name="Kishikawa T."/>
            <person name="Yamashita M."/>
            <person name="Koizumi S."/>
            <person name="Kurakawa T."/>
            <person name="Okumura R."/>
            <person name="Kayama H."/>
            <person name="Murakami M."/>
            <person name="Sakaguchi T."/>
            <person name="Das B."/>
            <person name="Nakamura S."/>
            <person name="Okada Y."/>
            <person name="Kumanogoh A."/>
            <person name="Takeda K."/>
        </authorList>
    </citation>
    <scope>NUCLEOTIDE SEQUENCE</scope>
    <source>
        <strain evidence="1">F3-75</strain>
    </source>
</reference>
<organism evidence="1 2">
    <name type="scientific">Segatella copri</name>
    <dbReference type="NCBI Taxonomy" id="165179"/>
    <lineage>
        <taxon>Bacteria</taxon>
        <taxon>Pseudomonadati</taxon>
        <taxon>Bacteroidota</taxon>
        <taxon>Bacteroidia</taxon>
        <taxon>Bacteroidales</taxon>
        <taxon>Prevotellaceae</taxon>
        <taxon>Segatella</taxon>
    </lineage>
</organism>
<protein>
    <submittedName>
        <fullName evidence="1">Addiction module toxin RelE</fullName>
    </submittedName>
</protein>
<dbReference type="RefSeq" id="WP_264966710.1">
    <property type="nucleotide sequence ID" value="NZ_JAPDVK010000004.1"/>
</dbReference>
<dbReference type="Proteomes" id="UP001209344">
    <property type="component" value="Unassembled WGS sequence"/>
</dbReference>
<proteinExistence type="predicted"/>
<dbReference type="EMBL" id="JAPDVK010000004">
    <property type="protein sequence ID" value="MCW4129150.1"/>
    <property type="molecule type" value="Genomic_DNA"/>
</dbReference>
<sequence>MEVDFKYLPEFERRAKNLAKKYKSFVKDYDDFLDSQEKNPFQGTSLGMGVHKTRMAIASKGKGKSGGARVLTYSVT</sequence>
<gene>
    <name evidence="1" type="ORF">ONT16_13015</name>
</gene>
<name>A0AAP3BDR9_9BACT</name>
<dbReference type="AlphaFoldDB" id="A0AAP3BDR9"/>
<evidence type="ECO:0000313" key="1">
    <source>
        <dbReference type="EMBL" id="MCW4129150.1"/>
    </source>
</evidence>
<feature type="non-terminal residue" evidence="1">
    <location>
        <position position="76"/>
    </location>
</feature>
<comment type="caution">
    <text evidence="1">The sequence shown here is derived from an EMBL/GenBank/DDBJ whole genome shotgun (WGS) entry which is preliminary data.</text>
</comment>
<evidence type="ECO:0000313" key="2">
    <source>
        <dbReference type="Proteomes" id="UP001209344"/>
    </source>
</evidence>